<evidence type="ECO:0000313" key="2">
    <source>
        <dbReference type="Proteomes" id="UP000663792"/>
    </source>
</evidence>
<dbReference type="Proteomes" id="UP000663792">
    <property type="component" value="Unassembled WGS sequence"/>
</dbReference>
<reference evidence="1" key="1">
    <citation type="submission" date="2021-01" db="EMBL/GenBank/DDBJ databases">
        <title>YIM 132084 draft genome.</title>
        <authorList>
            <person name="An D."/>
        </authorList>
    </citation>
    <scope>NUCLEOTIDE SEQUENCE</scope>
    <source>
        <strain evidence="1">YIM 132084</strain>
    </source>
</reference>
<accession>A0A939BYS0</accession>
<dbReference type="GO" id="GO:0003677">
    <property type="term" value="F:DNA binding"/>
    <property type="evidence" value="ECO:0007669"/>
    <property type="project" value="UniProtKB-KW"/>
</dbReference>
<dbReference type="InterPro" id="IPR038056">
    <property type="entry name" value="YjbR-like_sf"/>
</dbReference>
<dbReference type="PANTHER" id="PTHR35145:SF1">
    <property type="entry name" value="CYTOPLASMIC PROTEIN"/>
    <property type="match status" value="1"/>
</dbReference>
<dbReference type="PANTHER" id="PTHR35145">
    <property type="entry name" value="CYTOPLASMIC PROTEIN-RELATED"/>
    <property type="match status" value="1"/>
</dbReference>
<dbReference type="Pfam" id="PF04237">
    <property type="entry name" value="YjbR"/>
    <property type="match status" value="1"/>
</dbReference>
<dbReference type="InterPro" id="IPR007351">
    <property type="entry name" value="YjbR"/>
</dbReference>
<name>A0A939BYS0_9ACTN</name>
<keyword evidence="2" id="KW-1185">Reference proteome</keyword>
<evidence type="ECO:0000313" key="1">
    <source>
        <dbReference type="EMBL" id="MBM9466916.1"/>
    </source>
</evidence>
<sequence>MHATAARRATELLDVTRSFPFGPDTEAFKVRERIFLMTGRLTGSPILTMKCDPLQGESLRAELAVITPGHHMNKRHWISVAAGPGVTAELIDELVTDAYLLVVGALPRARRPALPDELARLVRRPGS</sequence>
<dbReference type="Gene3D" id="3.90.1150.30">
    <property type="match status" value="1"/>
</dbReference>
<dbReference type="EMBL" id="JAERWK010000008">
    <property type="protein sequence ID" value="MBM9466916.1"/>
    <property type="molecule type" value="Genomic_DNA"/>
</dbReference>
<protein>
    <submittedName>
        <fullName evidence="1">MmcQ/YjbR family DNA-binding protein</fullName>
    </submittedName>
</protein>
<proteinExistence type="predicted"/>
<dbReference type="InterPro" id="IPR058532">
    <property type="entry name" value="YjbR/MT2646/Rv2570-like"/>
</dbReference>
<comment type="caution">
    <text evidence="1">The sequence shown here is derived from an EMBL/GenBank/DDBJ whole genome shotgun (WGS) entry which is preliminary data.</text>
</comment>
<dbReference type="SUPFAM" id="SSF142906">
    <property type="entry name" value="YjbR-like"/>
    <property type="match status" value="1"/>
</dbReference>
<gene>
    <name evidence="1" type="ORF">JL106_06420</name>
</gene>
<keyword evidence="1" id="KW-0238">DNA-binding</keyword>
<organism evidence="1 2">
    <name type="scientific">Nakamurella leprariae</name>
    <dbReference type="NCBI Taxonomy" id="2803911"/>
    <lineage>
        <taxon>Bacteria</taxon>
        <taxon>Bacillati</taxon>
        <taxon>Actinomycetota</taxon>
        <taxon>Actinomycetes</taxon>
        <taxon>Nakamurellales</taxon>
        <taxon>Nakamurellaceae</taxon>
        <taxon>Nakamurella</taxon>
    </lineage>
</organism>
<dbReference type="AlphaFoldDB" id="A0A939BYS0"/>